<evidence type="ECO:0000313" key="1">
    <source>
        <dbReference type="EMBL" id="VVW07649.1"/>
    </source>
</evidence>
<reference evidence="1" key="1">
    <citation type="submission" date="2019-09" db="EMBL/GenBank/DDBJ databases">
        <authorList>
            <person name="Zhang L."/>
        </authorList>
    </citation>
    <scope>NUCLEOTIDE SEQUENCE</scope>
</reference>
<organism evidence="1">
    <name type="scientific">Nymphaea colorata</name>
    <name type="common">pocket water lily</name>
    <dbReference type="NCBI Taxonomy" id="210225"/>
    <lineage>
        <taxon>Eukaryota</taxon>
        <taxon>Viridiplantae</taxon>
        <taxon>Streptophyta</taxon>
        <taxon>Embryophyta</taxon>
        <taxon>Tracheophyta</taxon>
        <taxon>Spermatophyta</taxon>
        <taxon>Magnoliopsida</taxon>
        <taxon>Nymphaeales</taxon>
        <taxon>Nymphaeaceae</taxon>
        <taxon>Nymphaea</taxon>
    </lineage>
</organism>
<gene>
    <name evidence="1" type="ORF">NYM_LOCUS13169</name>
</gene>
<accession>A0A5K1B274</accession>
<dbReference type="EMBL" id="LR721780">
    <property type="protein sequence ID" value="VVW07649.1"/>
    <property type="molecule type" value="Genomic_DNA"/>
</dbReference>
<sequence>MHVEHHFPADPKYFDIGY</sequence>
<name>A0A5K1B274_9MAGN</name>
<proteinExistence type="predicted"/>
<protein>
    <submittedName>
        <fullName evidence="1">Uncharacterized protein</fullName>
    </submittedName>
</protein>
<dbReference type="AlphaFoldDB" id="A0A5K1B274"/>